<dbReference type="PRINTS" id="PR00146">
    <property type="entry name" value="DHPICSNTHASE"/>
</dbReference>
<dbReference type="GO" id="GO:0009089">
    <property type="term" value="P:lysine biosynthetic process via diaminopimelate"/>
    <property type="evidence" value="ECO:0007669"/>
    <property type="project" value="UniProtKB-UniRule"/>
</dbReference>
<evidence type="ECO:0000256" key="13">
    <source>
        <dbReference type="PIRNR" id="PIRNR001365"/>
    </source>
</evidence>
<dbReference type="UniPathway" id="UPA00034">
    <property type="reaction ID" value="UER00017"/>
</dbReference>
<proteinExistence type="inferred from homology"/>
<keyword evidence="7" id="KW-0220">Diaminopimelate biosynthesis</keyword>
<dbReference type="InterPro" id="IPR005263">
    <property type="entry name" value="DapA"/>
</dbReference>
<dbReference type="Pfam" id="PF00701">
    <property type="entry name" value="DHDPS"/>
    <property type="match status" value="1"/>
</dbReference>
<evidence type="ECO:0000256" key="9">
    <source>
        <dbReference type="ARBA" id="ARBA00023239"/>
    </source>
</evidence>
<feature type="active site" description="Schiff-base intermediate with substrate" evidence="14">
    <location>
        <position position="163"/>
    </location>
</feature>
<evidence type="ECO:0000256" key="6">
    <source>
        <dbReference type="ARBA" id="ARBA00022605"/>
    </source>
</evidence>
<evidence type="ECO:0000256" key="3">
    <source>
        <dbReference type="ARBA" id="ARBA00007592"/>
    </source>
</evidence>
<evidence type="ECO:0000256" key="2">
    <source>
        <dbReference type="ARBA" id="ARBA00005120"/>
    </source>
</evidence>
<accession>A0A212JCG5</accession>
<feature type="active site" description="Proton donor/acceptor" evidence="14">
    <location>
        <position position="135"/>
    </location>
</feature>
<dbReference type="GO" id="GO:0008840">
    <property type="term" value="F:4-hydroxy-tetrahydrodipicolinate synthase activity"/>
    <property type="evidence" value="ECO:0007669"/>
    <property type="project" value="UniProtKB-UniRule"/>
</dbReference>
<dbReference type="CDD" id="cd00408">
    <property type="entry name" value="DHDPS-like"/>
    <property type="match status" value="1"/>
</dbReference>
<dbReference type="Gene3D" id="3.20.20.70">
    <property type="entry name" value="Aldolase class I"/>
    <property type="match status" value="1"/>
</dbReference>
<evidence type="ECO:0000256" key="14">
    <source>
        <dbReference type="PIRSR" id="PIRSR001365-1"/>
    </source>
</evidence>
<evidence type="ECO:0000256" key="11">
    <source>
        <dbReference type="ARBA" id="ARBA00047836"/>
    </source>
</evidence>
<keyword evidence="8" id="KW-0457">Lysine biosynthesis</keyword>
<dbReference type="AlphaFoldDB" id="A0A212JCG5"/>
<dbReference type="NCBIfam" id="TIGR00674">
    <property type="entry name" value="dapA"/>
    <property type="match status" value="1"/>
</dbReference>
<dbReference type="InterPro" id="IPR002220">
    <property type="entry name" value="DapA-like"/>
</dbReference>
<evidence type="ECO:0000256" key="8">
    <source>
        <dbReference type="ARBA" id="ARBA00023154"/>
    </source>
</evidence>
<keyword evidence="5" id="KW-0963">Cytoplasm</keyword>
<dbReference type="GO" id="GO:0019877">
    <property type="term" value="P:diaminopimelate biosynthetic process"/>
    <property type="evidence" value="ECO:0007669"/>
    <property type="project" value="UniProtKB-KW"/>
</dbReference>
<comment type="similarity">
    <text evidence="3 13">Belongs to the DapA family.</text>
</comment>
<dbReference type="PANTHER" id="PTHR12128">
    <property type="entry name" value="DIHYDRODIPICOLINATE SYNTHASE"/>
    <property type="match status" value="1"/>
</dbReference>
<feature type="binding site" evidence="15">
    <location>
        <position position="206"/>
    </location>
    <ligand>
        <name>pyruvate</name>
        <dbReference type="ChEBI" id="CHEBI:15361"/>
    </ligand>
</feature>
<comment type="pathway">
    <text evidence="2">Amino-acid biosynthesis; L-lysine biosynthesis via DAP pathway; (S)-tetrahydrodipicolinate from L-aspartate: step 3/4.</text>
</comment>
<dbReference type="EC" id="4.3.3.7" evidence="4 12"/>
<keyword evidence="10" id="KW-0704">Schiff base</keyword>
<evidence type="ECO:0000313" key="16">
    <source>
        <dbReference type="EMBL" id="SBV97126.1"/>
    </source>
</evidence>
<sequence length="295" mass="31763">MITGLITPILTPFHRDAEQSINYEGTKALVDHLIAAGVSGLFALGSNGEFAVLSYQEKIDFVKNVIEFVGGRVPVYAGTGCCSTRETISLSREMEQLGVDGISVIAPYFAGLSEDEMYAHYAAVAGSVSIPVILYNIPRLTGNPLTPAVVERLAKIGNITCIKDSSRDIDNLKAYIKIAAENDMTVLIGSDSLILEGMKLGAHGAIAGLSNVLAHNLVALYQAIVNKDLDEAQRLQDSIKELSAVNRKGTMPCVLKRSVELANIADMGPARLPAMEADERLDADIREMLKHYGML</sequence>
<reference evidence="16" key="1">
    <citation type="submission" date="2016-04" db="EMBL/GenBank/DDBJ databases">
        <authorList>
            <person name="Evans L.H."/>
            <person name="Alamgir A."/>
            <person name="Owens N."/>
            <person name="Weber N.D."/>
            <person name="Virtaneva K."/>
            <person name="Barbian K."/>
            <person name="Babar A."/>
            <person name="Rosenke K."/>
        </authorList>
    </citation>
    <scope>NUCLEOTIDE SEQUENCE</scope>
    <source>
        <strain evidence="16">86</strain>
    </source>
</reference>
<evidence type="ECO:0000256" key="12">
    <source>
        <dbReference type="NCBIfam" id="TIGR00674"/>
    </source>
</evidence>
<dbReference type="PANTHER" id="PTHR12128:SF66">
    <property type="entry name" value="4-HYDROXY-2-OXOGLUTARATE ALDOLASE, MITOCHONDRIAL"/>
    <property type="match status" value="1"/>
</dbReference>
<name>A0A212JCG5_9FIRM</name>
<organism evidence="16">
    <name type="scientific">uncultured Eubacteriales bacterium</name>
    <dbReference type="NCBI Taxonomy" id="172733"/>
    <lineage>
        <taxon>Bacteria</taxon>
        <taxon>Bacillati</taxon>
        <taxon>Bacillota</taxon>
        <taxon>Clostridia</taxon>
        <taxon>Eubacteriales</taxon>
        <taxon>environmental samples</taxon>
    </lineage>
</organism>
<dbReference type="SUPFAM" id="SSF51569">
    <property type="entry name" value="Aldolase"/>
    <property type="match status" value="1"/>
</dbReference>
<gene>
    <name evidence="16" type="primary">dapA</name>
    <name evidence="16" type="ORF">KL86CLO1_10869</name>
</gene>
<dbReference type="SMART" id="SM01130">
    <property type="entry name" value="DHDPS"/>
    <property type="match status" value="1"/>
</dbReference>
<dbReference type="EMBL" id="FLUN01000001">
    <property type="protein sequence ID" value="SBV97126.1"/>
    <property type="molecule type" value="Genomic_DNA"/>
</dbReference>
<evidence type="ECO:0000256" key="10">
    <source>
        <dbReference type="ARBA" id="ARBA00023270"/>
    </source>
</evidence>
<dbReference type="PIRSF" id="PIRSF001365">
    <property type="entry name" value="DHDPS"/>
    <property type="match status" value="1"/>
</dbReference>
<evidence type="ECO:0000256" key="7">
    <source>
        <dbReference type="ARBA" id="ARBA00022915"/>
    </source>
</evidence>
<protein>
    <recommendedName>
        <fullName evidence="4 12">4-hydroxy-tetrahydrodipicolinate synthase</fullName>
        <ecNumber evidence="4 12">4.3.3.7</ecNumber>
    </recommendedName>
</protein>
<evidence type="ECO:0000256" key="15">
    <source>
        <dbReference type="PIRSR" id="PIRSR001365-2"/>
    </source>
</evidence>
<keyword evidence="6" id="KW-0028">Amino-acid biosynthesis</keyword>
<evidence type="ECO:0000256" key="5">
    <source>
        <dbReference type="ARBA" id="ARBA00022490"/>
    </source>
</evidence>
<comment type="catalytic activity">
    <reaction evidence="11">
        <text>L-aspartate 4-semialdehyde + pyruvate = (2S,4S)-4-hydroxy-2,3,4,5-tetrahydrodipicolinate + H2O + H(+)</text>
        <dbReference type="Rhea" id="RHEA:34171"/>
        <dbReference type="ChEBI" id="CHEBI:15361"/>
        <dbReference type="ChEBI" id="CHEBI:15377"/>
        <dbReference type="ChEBI" id="CHEBI:15378"/>
        <dbReference type="ChEBI" id="CHEBI:67139"/>
        <dbReference type="ChEBI" id="CHEBI:537519"/>
        <dbReference type="EC" id="4.3.3.7"/>
    </reaction>
</comment>
<keyword evidence="9 13" id="KW-0456">Lyase</keyword>
<evidence type="ECO:0000256" key="1">
    <source>
        <dbReference type="ARBA" id="ARBA00003294"/>
    </source>
</evidence>
<dbReference type="InterPro" id="IPR013785">
    <property type="entry name" value="Aldolase_TIM"/>
</dbReference>
<comment type="function">
    <text evidence="1">Catalyzes the condensation of (S)-aspartate-beta-semialdehyde [(S)-ASA] and pyruvate to 4-hydroxy-tetrahydrodipicolinate (HTPA).</text>
</comment>
<evidence type="ECO:0000256" key="4">
    <source>
        <dbReference type="ARBA" id="ARBA00012086"/>
    </source>
</evidence>